<evidence type="ECO:0000256" key="1">
    <source>
        <dbReference type="ARBA" id="ARBA00004141"/>
    </source>
</evidence>
<dbReference type="Pfam" id="PF04893">
    <property type="entry name" value="Yip1"/>
    <property type="match status" value="1"/>
</dbReference>
<comment type="caution">
    <text evidence="7">The sequence shown here is derived from an EMBL/GenBank/DDBJ whole genome shotgun (WGS) entry which is preliminary data.</text>
</comment>
<feature type="domain" description="Yip1" evidence="6">
    <location>
        <begin position="12"/>
        <end position="246"/>
    </location>
</feature>
<dbReference type="Proteomes" id="UP000471521">
    <property type="component" value="Unassembled WGS sequence"/>
</dbReference>
<evidence type="ECO:0000256" key="4">
    <source>
        <dbReference type="ARBA" id="ARBA00023136"/>
    </source>
</evidence>
<feature type="transmembrane region" description="Helical" evidence="5">
    <location>
        <begin position="300"/>
        <end position="325"/>
    </location>
</feature>
<keyword evidence="2 5" id="KW-0812">Transmembrane</keyword>
<proteinExistence type="predicted"/>
<evidence type="ECO:0000259" key="6">
    <source>
        <dbReference type="Pfam" id="PF04893"/>
    </source>
</evidence>
<gene>
    <name evidence="7" type="ORF">GRX66_01665</name>
</gene>
<dbReference type="GO" id="GO:0016020">
    <property type="term" value="C:membrane"/>
    <property type="evidence" value="ECO:0007669"/>
    <property type="project" value="UniProtKB-SubCell"/>
</dbReference>
<protein>
    <recommendedName>
        <fullName evidence="6">Yip1 domain-containing protein</fullName>
    </recommendedName>
</protein>
<evidence type="ECO:0000256" key="2">
    <source>
        <dbReference type="ARBA" id="ARBA00022692"/>
    </source>
</evidence>
<accession>A0A6B0SCH5</accession>
<keyword evidence="8" id="KW-1185">Reference proteome</keyword>
<organism evidence="7 8">
    <name type="scientific">Halobacterium bonnevillei</name>
    <dbReference type="NCBI Taxonomy" id="2692200"/>
    <lineage>
        <taxon>Archaea</taxon>
        <taxon>Methanobacteriati</taxon>
        <taxon>Methanobacteriota</taxon>
        <taxon>Stenosarchaea group</taxon>
        <taxon>Halobacteria</taxon>
        <taxon>Halobacteriales</taxon>
        <taxon>Halobacteriaceae</taxon>
        <taxon>Halobacterium</taxon>
    </lineage>
</organism>
<feature type="transmembrane region" description="Helical" evidence="5">
    <location>
        <begin position="109"/>
        <end position="132"/>
    </location>
</feature>
<dbReference type="RefSeq" id="WP_159524964.1">
    <property type="nucleotide sequence ID" value="NZ_WUUU01000004.1"/>
</dbReference>
<feature type="transmembrane region" description="Helical" evidence="5">
    <location>
        <begin position="233"/>
        <end position="253"/>
    </location>
</feature>
<feature type="transmembrane region" description="Helical" evidence="5">
    <location>
        <begin position="259"/>
        <end position="279"/>
    </location>
</feature>
<feature type="transmembrane region" description="Helical" evidence="5">
    <location>
        <begin position="201"/>
        <end position="221"/>
    </location>
</feature>
<sequence length="326" mass="33972">MDWSPRTVVRWFVHPEQGFREWLSLRSAAVVVLALCLLNAVLVSQAATAVATATTGGTDVENQHRPPDWICEQAEPGSSFERYQDACETEPETVTRQFSAVAGNAAGGLVPLALLAPPAVWLAASGLFAVVMGGKSHDDPSDRVALTDVLAVVGVGLAPAALRYVGRTAVVEQSLAGRTLAPASIVDAKRVAVDAMIPASAVYLAVVVVTVVWSAYVWRGGLRTVLETESRRIDAAVAAVAVLLVVPAVRPVYLGASAVGAGLALLALGLPAMAAPRVVERVELFFDLIGTRGDVEVKSWRVALTQVLGLALVFAGALTLGGLVLA</sequence>
<keyword evidence="4 5" id="KW-0472">Membrane</keyword>
<reference evidence="7 8" key="1">
    <citation type="submission" date="2019-12" db="EMBL/GenBank/DDBJ databases">
        <title>Isolation and characterization of three novel carbon monoxide-oxidizing members of Halobacteria from salione crusts and soils.</title>
        <authorList>
            <person name="Myers M.R."/>
            <person name="King G.M."/>
        </authorList>
    </citation>
    <scope>NUCLEOTIDE SEQUENCE [LARGE SCALE GENOMIC DNA]</scope>
    <source>
        <strain evidence="7 8">PCN9</strain>
    </source>
</reference>
<feature type="transmembrane region" description="Helical" evidence="5">
    <location>
        <begin position="144"/>
        <end position="165"/>
    </location>
</feature>
<keyword evidence="3 5" id="KW-1133">Transmembrane helix</keyword>
<evidence type="ECO:0000313" key="7">
    <source>
        <dbReference type="EMBL" id="MXR19374.1"/>
    </source>
</evidence>
<evidence type="ECO:0000313" key="8">
    <source>
        <dbReference type="Proteomes" id="UP000471521"/>
    </source>
</evidence>
<evidence type="ECO:0000256" key="3">
    <source>
        <dbReference type="ARBA" id="ARBA00022989"/>
    </source>
</evidence>
<dbReference type="AlphaFoldDB" id="A0A6B0SCH5"/>
<evidence type="ECO:0000256" key="5">
    <source>
        <dbReference type="SAM" id="Phobius"/>
    </source>
</evidence>
<dbReference type="InterPro" id="IPR006977">
    <property type="entry name" value="Yip1_dom"/>
</dbReference>
<dbReference type="EMBL" id="WUUU01000004">
    <property type="protein sequence ID" value="MXR19374.1"/>
    <property type="molecule type" value="Genomic_DNA"/>
</dbReference>
<name>A0A6B0SCH5_9EURY</name>
<comment type="subcellular location">
    <subcellularLocation>
        <location evidence="1">Membrane</location>
        <topology evidence="1">Multi-pass membrane protein</topology>
    </subcellularLocation>
</comment>